<keyword evidence="3" id="KW-1185">Reference proteome</keyword>
<dbReference type="Proteomes" id="UP001278500">
    <property type="component" value="Unassembled WGS sequence"/>
</dbReference>
<sequence length="86" mass="10108">MCQVWYKFHFCSQGGRCVSNNGWVNRAGEMYVRPYAREVMVRRECPDFRYRGCSGQQYVGGDTNESDNMCPQCESASRSHGRRRRR</sequence>
<feature type="compositionally biased region" description="Polar residues" evidence="1">
    <location>
        <begin position="66"/>
        <end position="78"/>
    </location>
</feature>
<reference evidence="2" key="1">
    <citation type="journal article" date="2023" name="Mol. Phylogenet. Evol.">
        <title>Genome-scale phylogeny and comparative genomics of the fungal order Sordariales.</title>
        <authorList>
            <person name="Hensen N."/>
            <person name="Bonometti L."/>
            <person name="Westerberg I."/>
            <person name="Brannstrom I.O."/>
            <person name="Guillou S."/>
            <person name="Cros-Aarteil S."/>
            <person name="Calhoun S."/>
            <person name="Haridas S."/>
            <person name="Kuo A."/>
            <person name="Mondo S."/>
            <person name="Pangilinan J."/>
            <person name="Riley R."/>
            <person name="LaButti K."/>
            <person name="Andreopoulos B."/>
            <person name="Lipzen A."/>
            <person name="Chen C."/>
            <person name="Yan M."/>
            <person name="Daum C."/>
            <person name="Ng V."/>
            <person name="Clum A."/>
            <person name="Steindorff A."/>
            <person name="Ohm R.A."/>
            <person name="Martin F."/>
            <person name="Silar P."/>
            <person name="Natvig D.O."/>
            <person name="Lalanne C."/>
            <person name="Gautier V."/>
            <person name="Ament-Velasquez S.L."/>
            <person name="Kruys A."/>
            <person name="Hutchinson M.I."/>
            <person name="Powell A.J."/>
            <person name="Barry K."/>
            <person name="Miller A.N."/>
            <person name="Grigoriev I.V."/>
            <person name="Debuchy R."/>
            <person name="Gladieux P."/>
            <person name="Hiltunen Thoren M."/>
            <person name="Johannesson H."/>
        </authorList>
    </citation>
    <scope>NUCLEOTIDE SEQUENCE</scope>
    <source>
        <strain evidence="2">CBS 560.94</strain>
    </source>
</reference>
<comment type="caution">
    <text evidence="2">The sequence shown here is derived from an EMBL/GenBank/DDBJ whole genome shotgun (WGS) entry which is preliminary data.</text>
</comment>
<dbReference type="RefSeq" id="XP_062676636.1">
    <property type="nucleotide sequence ID" value="XM_062825257.1"/>
</dbReference>
<proteinExistence type="predicted"/>
<protein>
    <submittedName>
        <fullName evidence="2">Uncharacterized protein</fullName>
    </submittedName>
</protein>
<feature type="region of interest" description="Disordered" evidence="1">
    <location>
        <begin position="61"/>
        <end position="86"/>
    </location>
</feature>
<name>A0AAE0J0M4_9PEZI</name>
<evidence type="ECO:0000313" key="2">
    <source>
        <dbReference type="EMBL" id="KAK3334470.1"/>
    </source>
</evidence>
<dbReference type="EMBL" id="JAUEPP010000010">
    <property type="protein sequence ID" value="KAK3334470.1"/>
    <property type="molecule type" value="Genomic_DNA"/>
</dbReference>
<evidence type="ECO:0000256" key="1">
    <source>
        <dbReference type="SAM" id="MobiDB-lite"/>
    </source>
</evidence>
<reference evidence="2" key="2">
    <citation type="submission" date="2023-06" db="EMBL/GenBank/DDBJ databases">
        <authorList>
            <consortium name="Lawrence Berkeley National Laboratory"/>
            <person name="Haridas S."/>
            <person name="Hensen N."/>
            <person name="Bonometti L."/>
            <person name="Westerberg I."/>
            <person name="Brannstrom I.O."/>
            <person name="Guillou S."/>
            <person name="Cros-Aarteil S."/>
            <person name="Calhoun S."/>
            <person name="Kuo A."/>
            <person name="Mondo S."/>
            <person name="Pangilinan J."/>
            <person name="Riley R."/>
            <person name="Labutti K."/>
            <person name="Andreopoulos B."/>
            <person name="Lipzen A."/>
            <person name="Chen C."/>
            <person name="Yanf M."/>
            <person name="Daum C."/>
            <person name="Ng V."/>
            <person name="Clum A."/>
            <person name="Steindorff A."/>
            <person name="Ohm R."/>
            <person name="Martin F."/>
            <person name="Silar P."/>
            <person name="Natvig D."/>
            <person name="Lalanne C."/>
            <person name="Gautier V."/>
            <person name="Ament-Velasquez S.L."/>
            <person name="Kruys A."/>
            <person name="Hutchinson M.I."/>
            <person name="Powell A.J."/>
            <person name="Barry K."/>
            <person name="Miller A.N."/>
            <person name="Grigoriev I.V."/>
            <person name="Debuchy R."/>
            <person name="Gladieux P."/>
            <person name="Thoren M.H."/>
            <person name="Johannesson H."/>
        </authorList>
    </citation>
    <scope>NUCLEOTIDE SEQUENCE</scope>
    <source>
        <strain evidence="2">CBS 560.94</strain>
    </source>
</reference>
<dbReference type="GeneID" id="87862411"/>
<dbReference type="AlphaFoldDB" id="A0AAE0J0M4"/>
<organism evidence="2 3">
    <name type="scientific">Neurospora tetraspora</name>
    <dbReference type="NCBI Taxonomy" id="94610"/>
    <lineage>
        <taxon>Eukaryota</taxon>
        <taxon>Fungi</taxon>
        <taxon>Dikarya</taxon>
        <taxon>Ascomycota</taxon>
        <taxon>Pezizomycotina</taxon>
        <taxon>Sordariomycetes</taxon>
        <taxon>Sordariomycetidae</taxon>
        <taxon>Sordariales</taxon>
        <taxon>Sordariaceae</taxon>
        <taxon>Neurospora</taxon>
    </lineage>
</organism>
<gene>
    <name evidence="2" type="ORF">B0H65DRAFT_436767</name>
</gene>
<accession>A0AAE0J0M4</accession>
<evidence type="ECO:0000313" key="3">
    <source>
        <dbReference type="Proteomes" id="UP001278500"/>
    </source>
</evidence>